<dbReference type="GeneID" id="17304525"/>
<dbReference type="Pfam" id="PF13844">
    <property type="entry name" value="Glyco_transf_41"/>
    <property type="match status" value="1"/>
</dbReference>
<dbReference type="EC" id="2.4.1.255" evidence="3"/>
<comment type="pathway">
    <text evidence="1">Protein modification; protein glycosylation.</text>
</comment>
<feature type="region of interest" description="Disordered" evidence="9">
    <location>
        <begin position="471"/>
        <end position="491"/>
    </location>
</feature>
<dbReference type="PANTHER" id="PTHR44998">
    <property type="match status" value="1"/>
</dbReference>
<feature type="repeat" description="TPR" evidence="8">
    <location>
        <begin position="63"/>
        <end position="96"/>
    </location>
</feature>
<dbReference type="InterPro" id="IPR011990">
    <property type="entry name" value="TPR-like_helical_dom_sf"/>
</dbReference>
<dbReference type="GO" id="GO:0097363">
    <property type="term" value="F:protein O-acetylglucosaminyltransferase activity"/>
    <property type="evidence" value="ECO:0007669"/>
    <property type="project" value="UniProtKB-EC"/>
</dbReference>
<keyword evidence="4" id="KW-0328">Glycosyltransferase</keyword>
<evidence type="ECO:0000256" key="7">
    <source>
        <dbReference type="ARBA" id="ARBA00022803"/>
    </source>
</evidence>
<proteinExistence type="inferred from homology"/>
<sequence length="547" mass="62062">MLKCAIAERKSDWEQAVRCYEEALKEHRTAALPFLAQAYSMLERYEDAARYYKAALAEGPQNAQVWVKYALVLRKLNRYKEALNIYKELMEQQKEDMSLLLAYARTLLEARKLEGAEKSFKKVLTLCGAHKLPSSQPQVSAGRSQALKMHRWGAVVDPHRAQILGALGRAEKELGNFPAAGRYYREALELGSFPGGEQLLSNAFASVLLRLRELCKWEEFEELFEWMMKVLIPHQLQPQQEGRKTRWWGNLSSLTPWEAQVYDVNPRVQLEVSRNHADHVARSCRLLLPELVVTLSKRQDRRITIGYMSSDFGAHTVCQSMQTLLASHSTRKFHIVAIMTTKSDGSQCRRRVEAAVENVIHGVEPVTGRSSSSQELAESISSAQIMILLDLNGHTKGARADVLALRPAPLQLLFRSYAGTSGACWIDLYLSDKVVVPPEHSMMMSEKLVVLPHTFLATDHAHMFPHPPLGNPEKFEQQPREEAEEEGINTSTCGHRPILASFNRMLKIDRSTWSLWMRALLSDDDSALWLLKHGKANPYENDKIHVV</sequence>
<evidence type="ECO:0000256" key="8">
    <source>
        <dbReference type="PROSITE-ProRule" id="PRU00339"/>
    </source>
</evidence>
<accession>L1JIH4</accession>
<feature type="repeat" description="TPR" evidence="8">
    <location>
        <begin position="29"/>
        <end position="62"/>
    </location>
</feature>
<dbReference type="STRING" id="905079.L1JIH4"/>
<keyword evidence="5" id="KW-0808">Transferase</keyword>
<evidence type="ECO:0000256" key="5">
    <source>
        <dbReference type="ARBA" id="ARBA00022679"/>
    </source>
</evidence>
<name>L1JIH4_GUITC</name>
<organism evidence="11">
    <name type="scientific">Guillardia theta (strain CCMP2712)</name>
    <name type="common">Cryptophyte</name>
    <dbReference type="NCBI Taxonomy" id="905079"/>
    <lineage>
        <taxon>Eukaryota</taxon>
        <taxon>Cryptophyceae</taxon>
        <taxon>Pyrenomonadales</taxon>
        <taxon>Geminigeraceae</taxon>
        <taxon>Guillardia</taxon>
    </lineage>
</organism>
<dbReference type="Gene3D" id="3.40.50.11380">
    <property type="match status" value="1"/>
</dbReference>
<dbReference type="SUPFAM" id="SSF48452">
    <property type="entry name" value="TPR-like"/>
    <property type="match status" value="1"/>
</dbReference>
<evidence type="ECO:0000256" key="1">
    <source>
        <dbReference type="ARBA" id="ARBA00004922"/>
    </source>
</evidence>
<dbReference type="PANTHER" id="PTHR44998:SF1">
    <property type="entry name" value="UDP-N-ACETYLGLUCOSAMINE--PEPTIDE N-ACETYLGLUCOSAMINYLTRANSFERASE 110 KDA SUBUNIT"/>
    <property type="match status" value="1"/>
</dbReference>
<evidence type="ECO:0000313" key="12">
    <source>
        <dbReference type="EnsemblProtists" id="EKX47895"/>
    </source>
</evidence>
<evidence type="ECO:0000256" key="2">
    <source>
        <dbReference type="ARBA" id="ARBA00005386"/>
    </source>
</evidence>
<evidence type="ECO:0000313" key="11">
    <source>
        <dbReference type="EMBL" id="EKX47895.1"/>
    </source>
</evidence>
<evidence type="ECO:0000313" key="13">
    <source>
        <dbReference type="Proteomes" id="UP000011087"/>
    </source>
</evidence>
<dbReference type="Gene3D" id="1.25.40.10">
    <property type="entry name" value="Tetratricopeptide repeat domain"/>
    <property type="match status" value="1"/>
</dbReference>
<dbReference type="SMART" id="SM00028">
    <property type="entry name" value="TPR"/>
    <property type="match status" value="4"/>
</dbReference>
<dbReference type="OrthoDB" id="421121at2759"/>
<evidence type="ECO:0000259" key="10">
    <source>
        <dbReference type="Pfam" id="PF13844"/>
    </source>
</evidence>
<dbReference type="KEGG" id="gtt:GUITHDRAFT_137259"/>
<keyword evidence="13" id="KW-1185">Reference proteome</keyword>
<dbReference type="Proteomes" id="UP000011087">
    <property type="component" value="Unassembled WGS sequence"/>
</dbReference>
<evidence type="ECO:0000256" key="4">
    <source>
        <dbReference type="ARBA" id="ARBA00022676"/>
    </source>
</evidence>
<evidence type="ECO:0000256" key="3">
    <source>
        <dbReference type="ARBA" id="ARBA00011970"/>
    </source>
</evidence>
<evidence type="ECO:0000256" key="6">
    <source>
        <dbReference type="ARBA" id="ARBA00022737"/>
    </source>
</evidence>
<dbReference type="EnsemblProtists" id="EKX47895">
    <property type="protein sequence ID" value="EKX47895"/>
    <property type="gene ID" value="GUITHDRAFT_137259"/>
</dbReference>
<feature type="domain" description="O-GlcNAc transferase C-terminal" evidence="10">
    <location>
        <begin position="215"/>
        <end position="466"/>
    </location>
</feature>
<dbReference type="Pfam" id="PF14559">
    <property type="entry name" value="TPR_19"/>
    <property type="match status" value="1"/>
</dbReference>
<keyword evidence="7 8" id="KW-0802">TPR repeat</keyword>
<dbReference type="PaxDb" id="55529-EKX47895"/>
<dbReference type="HOGENOM" id="CLU_001721_5_2_1"/>
<evidence type="ECO:0000256" key="9">
    <source>
        <dbReference type="SAM" id="MobiDB-lite"/>
    </source>
</evidence>
<reference evidence="11 13" key="1">
    <citation type="journal article" date="2012" name="Nature">
        <title>Algal genomes reveal evolutionary mosaicism and the fate of nucleomorphs.</title>
        <authorList>
            <consortium name="DOE Joint Genome Institute"/>
            <person name="Curtis B.A."/>
            <person name="Tanifuji G."/>
            <person name="Burki F."/>
            <person name="Gruber A."/>
            <person name="Irimia M."/>
            <person name="Maruyama S."/>
            <person name="Arias M.C."/>
            <person name="Ball S.G."/>
            <person name="Gile G.H."/>
            <person name="Hirakawa Y."/>
            <person name="Hopkins J.F."/>
            <person name="Kuo A."/>
            <person name="Rensing S.A."/>
            <person name="Schmutz J."/>
            <person name="Symeonidi A."/>
            <person name="Elias M."/>
            <person name="Eveleigh R.J."/>
            <person name="Herman E.K."/>
            <person name="Klute M.J."/>
            <person name="Nakayama T."/>
            <person name="Obornik M."/>
            <person name="Reyes-Prieto A."/>
            <person name="Armbrust E.V."/>
            <person name="Aves S.J."/>
            <person name="Beiko R.G."/>
            <person name="Coutinho P."/>
            <person name="Dacks J.B."/>
            <person name="Durnford D.G."/>
            <person name="Fast N.M."/>
            <person name="Green B.R."/>
            <person name="Grisdale C.J."/>
            <person name="Hempel F."/>
            <person name="Henrissat B."/>
            <person name="Hoppner M.P."/>
            <person name="Ishida K."/>
            <person name="Kim E."/>
            <person name="Koreny L."/>
            <person name="Kroth P.G."/>
            <person name="Liu Y."/>
            <person name="Malik S.B."/>
            <person name="Maier U.G."/>
            <person name="McRose D."/>
            <person name="Mock T."/>
            <person name="Neilson J.A."/>
            <person name="Onodera N.T."/>
            <person name="Poole A.M."/>
            <person name="Pritham E.J."/>
            <person name="Richards T.A."/>
            <person name="Rocap G."/>
            <person name="Roy S.W."/>
            <person name="Sarai C."/>
            <person name="Schaack S."/>
            <person name="Shirato S."/>
            <person name="Slamovits C.H."/>
            <person name="Spencer D.F."/>
            <person name="Suzuki S."/>
            <person name="Worden A.Z."/>
            <person name="Zauner S."/>
            <person name="Barry K."/>
            <person name="Bell C."/>
            <person name="Bharti A.K."/>
            <person name="Crow J.A."/>
            <person name="Grimwood J."/>
            <person name="Kramer R."/>
            <person name="Lindquist E."/>
            <person name="Lucas S."/>
            <person name="Salamov A."/>
            <person name="McFadden G.I."/>
            <person name="Lane C.E."/>
            <person name="Keeling P.J."/>
            <person name="Gray M.W."/>
            <person name="Grigoriev I.V."/>
            <person name="Archibald J.M."/>
        </authorList>
    </citation>
    <scope>NUCLEOTIDE SEQUENCE</scope>
    <source>
        <strain evidence="11 13">CCMP2712</strain>
    </source>
</reference>
<dbReference type="eggNOG" id="KOG4626">
    <property type="taxonomic scope" value="Eukaryota"/>
</dbReference>
<reference evidence="13" key="2">
    <citation type="submission" date="2012-11" db="EMBL/GenBank/DDBJ databases">
        <authorList>
            <person name="Kuo A."/>
            <person name="Curtis B.A."/>
            <person name="Tanifuji G."/>
            <person name="Burki F."/>
            <person name="Gruber A."/>
            <person name="Irimia M."/>
            <person name="Maruyama S."/>
            <person name="Arias M.C."/>
            <person name="Ball S.G."/>
            <person name="Gile G.H."/>
            <person name="Hirakawa Y."/>
            <person name="Hopkins J.F."/>
            <person name="Rensing S.A."/>
            <person name="Schmutz J."/>
            <person name="Symeonidi A."/>
            <person name="Elias M."/>
            <person name="Eveleigh R.J."/>
            <person name="Herman E.K."/>
            <person name="Klute M.J."/>
            <person name="Nakayama T."/>
            <person name="Obornik M."/>
            <person name="Reyes-Prieto A."/>
            <person name="Armbrust E.V."/>
            <person name="Aves S.J."/>
            <person name="Beiko R.G."/>
            <person name="Coutinho P."/>
            <person name="Dacks J.B."/>
            <person name="Durnford D.G."/>
            <person name="Fast N.M."/>
            <person name="Green B.R."/>
            <person name="Grisdale C."/>
            <person name="Hempe F."/>
            <person name="Henrissat B."/>
            <person name="Hoppner M.P."/>
            <person name="Ishida K.-I."/>
            <person name="Kim E."/>
            <person name="Koreny L."/>
            <person name="Kroth P.G."/>
            <person name="Liu Y."/>
            <person name="Malik S.-B."/>
            <person name="Maier U.G."/>
            <person name="McRose D."/>
            <person name="Mock T."/>
            <person name="Neilson J.A."/>
            <person name="Onodera N.T."/>
            <person name="Poole A.M."/>
            <person name="Pritham E.J."/>
            <person name="Richards T.A."/>
            <person name="Rocap G."/>
            <person name="Roy S.W."/>
            <person name="Sarai C."/>
            <person name="Schaack S."/>
            <person name="Shirato S."/>
            <person name="Slamovits C.H."/>
            <person name="Spencer D.F."/>
            <person name="Suzuki S."/>
            <person name="Worden A.Z."/>
            <person name="Zauner S."/>
            <person name="Barry K."/>
            <person name="Bell C."/>
            <person name="Bharti A.K."/>
            <person name="Crow J.A."/>
            <person name="Grimwood J."/>
            <person name="Kramer R."/>
            <person name="Lindquist E."/>
            <person name="Lucas S."/>
            <person name="Salamov A."/>
            <person name="McFadden G.I."/>
            <person name="Lane C.E."/>
            <person name="Keeling P.J."/>
            <person name="Gray M.W."/>
            <person name="Grigoriev I.V."/>
            <person name="Archibald J.M."/>
        </authorList>
    </citation>
    <scope>NUCLEOTIDE SEQUENCE</scope>
    <source>
        <strain evidence="13">CCMP2712</strain>
    </source>
</reference>
<protein>
    <recommendedName>
        <fullName evidence="3">protein O-GlcNAc transferase</fullName>
        <ecNumber evidence="3">2.4.1.255</ecNumber>
    </recommendedName>
</protein>
<dbReference type="GO" id="GO:0006493">
    <property type="term" value="P:protein O-linked glycosylation"/>
    <property type="evidence" value="ECO:0007669"/>
    <property type="project" value="TreeGrafter"/>
</dbReference>
<dbReference type="EMBL" id="JH992988">
    <property type="protein sequence ID" value="EKX47895.1"/>
    <property type="molecule type" value="Genomic_DNA"/>
</dbReference>
<reference evidence="12" key="3">
    <citation type="submission" date="2016-03" db="UniProtKB">
        <authorList>
            <consortium name="EnsemblProtists"/>
        </authorList>
    </citation>
    <scope>IDENTIFICATION</scope>
</reference>
<comment type="similarity">
    <text evidence="2">Belongs to the glycosyltransferase 41 family. O-GlcNAc transferase subfamily.</text>
</comment>
<dbReference type="RefSeq" id="XP_005834875.1">
    <property type="nucleotide sequence ID" value="XM_005834818.1"/>
</dbReference>
<dbReference type="AlphaFoldDB" id="L1JIH4"/>
<gene>
    <name evidence="11" type="ORF">GUITHDRAFT_137259</name>
</gene>
<keyword evidence="6" id="KW-0677">Repeat</keyword>
<dbReference type="PROSITE" id="PS50005">
    <property type="entry name" value="TPR"/>
    <property type="match status" value="2"/>
</dbReference>
<dbReference type="InterPro" id="IPR029489">
    <property type="entry name" value="OGT/SEC/SPY_C"/>
</dbReference>
<dbReference type="InterPro" id="IPR019734">
    <property type="entry name" value="TPR_rpt"/>
</dbReference>